<organism evidence="10 11">
    <name type="scientific">Atopobium minutum</name>
    <dbReference type="NCBI Taxonomy" id="1381"/>
    <lineage>
        <taxon>Bacteria</taxon>
        <taxon>Bacillati</taxon>
        <taxon>Actinomycetota</taxon>
        <taxon>Coriobacteriia</taxon>
        <taxon>Coriobacteriales</taxon>
        <taxon>Atopobiaceae</taxon>
        <taxon>Atopobium</taxon>
    </lineage>
</organism>
<feature type="domain" description="Nucleoside phosphorylase" evidence="9">
    <location>
        <begin position="148"/>
        <end position="393"/>
    </location>
</feature>
<dbReference type="AlphaFoldDB" id="A0AB38A5V2"/>
<dbReference type="Proteomes" id="UP000183687">
    <property type="component" value="Unassembled WGS sequence"/>
</dbReference>
<dbReference type="EMBL" id="FNSH01000001">
    <property type="protein sequence ID" value="SEB55412.1"/>
    <property type="molecule type" value="Genomic_DNA"/>
</dbReference>
<keyword evidence="5" id="KW-0328">Glycosyltransferase</keyword>
<dbReference type="PANTHER" id="PTHR11904">
    <property type="entry name" value="METHYLTHIOADENOSINE/PURINE NUCLEOSIDE PHOSPHORYLASE"/>
    <property type="match status" value="1"/>
</dbReference>
<dbReference type="GO" id="GO:0005737">
    <property type="term" value="C:cytoplasm"/>
    <property type="evidence" value="ECO:0007669"/>
    <property type="project" value="TreeGrafter"/>
</dbReference>
<gene>
    <name evidence="10" type="ORF">SAMN04489746_0587</name>
</gene>
<proteinExistence type="inferred from homology"/>
<dbReference type="GO" id="GO:0009116">
    <property type="term" value="P:nucleoside metabolic process"/>
    <property type="evidence" value="ECO:0007669"/>
    <property type="project" value="InterPro"/>
</dbReference>
<dbReference type="InterPro" id="IPR011268">
    <property type="entry name" value="Purine_phosphorylase"/>
</dbReference>
<reference evidence="10 11" key="1">
    <citation type="submission" date="2016-10" db="EMBL/GenBank/DDBJ databases">
        <authorList>
            <person name="Varghese N."/>
            <person name="Submissions S."/>
        </authorList>
    </citation>
    <scope>NUCLEOTIDE SEQUENCE [LARGE SCALE GENOMIC DNA]</scope>
    <source>
        <strain evidence="10 11">DSM 20586</strain>
    </source>
</reference>
<dbReference type="PANTHER" id="PTHR11904:SF9">
    <property type="entry name" value="PURINE NUCLEOSIDE PHOSPHORYLASE-RELATED"/>
    <property type="match status" value="1"/>
</dbReference>
<evidence type="ECO:0000256" key="4">
    <source>
        <dbReference type="ARBA" id="ARBA00011886"/>
    </source>
</evidence>
<dbReference type="InterPro" id="IPR035994">
    <property type="entry name" value="Nucleoside_phosphorylase_sf"/>
</dbReference>
<evidence type="ECO:0000256" key="8">
    <source>
        <dbReference type="ARBA" id="ARBA00048556"/>
    </source>
</evidence>
<dbReference type="RefSeq" id="WP_002563313.1">
    <property type="nucleotide sequence ID" value="NZ_CALJSN010000006.1"/>
</dbReference>
<comment type="catalytic activity">
    <reaction evidence="8">
        <text>a purine 2'-deoxy-D-ribonucleoside + phosphate = a purine nucleobase + 2-deoxy-alpha-D-ribose 1-phosphate</text>
        <dbReference type="Rhea" id="RHEA:36431"/>
        <dbReference type="ChEBI" id="CHEBI:26386"/>
        <dbReference type="ChEBI" id="CHEBI:43474"/>
        <dbReference type="ChEBI" id="CHEBI:57259"/>
        <dbReference type="ChEBI" id="CHEBI:142361"/>
        <dbReference type="EC" id="2.4.2.1"/>
    </reaction>
</comment>
<evidence type="ECO:0000313" key="11">
    <source>
        <dbReference type="Proteomes" id="UP000183687"/>
    </source>
</evidence>
<dbReference type="SUPFAM" id="SSF53167">
    <property type="entry name" value="Purine and uridine phosphorylases"/>
    <property type="match status" value="1"/>
</dbReference>
<dbReference type="InterPro" id="IPR007553">
    <property type="entry name" value="2-thiour_desulf"/>
</dbReference>
<accession>A0AB38A5V2</accession>
<dbReference type="GO" id="GO:0004731">
    <property type="term" value="F:purine-nucleoside phosphorylase activity"/>
    <property type="evidence" value="ECO:0007669"/>
    <property type="project" value="UniProtKB-EC"/>
</dbReference>
<dbReference type="EC" id="2.4.2.1" evidence="4"/>
<comment type="similarity">
    <text evidence="3">Belongs to the PNP/MTAP phosphorylase family.</text>
</comment>
<dbReference type="Gene3D" id="3.40.50.1580">
    <property type="entry name" value="Nucleoside phosphorylase domain"/>
    <property type="match status" value="1"/>
</dbReference>
<dbReference type="InterPro" id="IPR000845">
    <property type="entry name" value="Nucleoside_phosphorylase_d"/>
</dbReference>
<dbReference type="NCBIfam" id="TIGR01697">
    <property type="entry name" value="PNPH-PUNA-XAPA"/>
    <property type="match status" value="1"/>
</dbReference>
<evidence type="ECO:0000256" key="5">
    <source>
        <dbReference type="ARBA" id="ARBA00022676"/>
    </source>
</evidence>
<comment type="caution">
    <text evidence="10">The sequence shown here is derived from an EMBL/GenBank/DDBJ whole genome shotgun (WGS) entry which is preliminary data.</text>
</comment>
<evidence type="ECO:0000256" key="1">
    <source>
        <dbReference type="ARBA" id="ARBA00002678"/>
    </source>
</evidence>
<dbReference type="Pfam" id="PF04463">
    <property type="entry name" value="2-thiour_desulf"/>
    <property type="match status" value="1"/>
</dbReference>
<dbReference type="Pfam" id="PF01048">
    <property type="entry name" value="PNP_UDP_1"/>
    <property type="match status" value="1"/>
</dbReference>
<name>A0AB38A5V2_9ACTN</name>
<keyword evidence="6" id="KW-0808">Transferase</keyword>
<evidence type="ECO:0000256" key="3">
    <source>
        <dbReference type="ARBA" id="ARBA00006751"/>
    </source>
</evidence>
<dbReference type="CDD" id="cd09009">
    <property type="entry name" value="PNP-EcPNPII_like"/>
    <property type="match status" value="1"/>
</dbReference>
<comment type="function">
    <text evidence="1">The purine nucleoside phosphorylases catalyze the phosphorolytic breakdown of the N-glycosidic bond in the beta-(deoxy)ribonucleoside molecules, with the formation of the corresponding free purine bases and pentose-1-phosphate. Cleaves guanosine, inosine, 2'-deoxyguanosine and 2'-deoxyinosine.</text>
</comment>
<evidence type="ECO:0000256" key="2">
    <source>
        <dbReference type="ARBA" id="ARBA00005058"/>
    </source>
</evidence>
<evidence type="ECO:0000256" key="6">
    <source>
        <dbReference type="ARBA" id="ARBA00022679"/>
    </source>
</evidence>
<sequence>MRALISSCLLGARCRYDGGAKRCEPVVDFASKTTTLAICPELAAQLPVPRPPAEQRGSCVVFKDGTDVTNEFVKGAQQELMRVKDFDLCIAILKAKSPSCGVNRVFDGSFTGNLASGDGIFTQLLKQEGICVVTEEVLQDVKPSVEHPVAIILGTGLGHLASLVTPVRRIDYYDIDGFPTAAEPVSGHKFEATVGTVDGVPVVVYPGRIHLYQGYSAAEVVSLVRHAHHLGCKDIIFACATGVVSGNARPGLGVLTDHINFTGANPLADKDMLRDLDTPFVGMQDAYSPYLRSLAKGVAKDMGITLQEGVYAGTLGPSFETAAEVNVLRSFGVSYVGMSTVCEVIMAHALGMNVLGLTLATNDAGDPTVDHETIRIQAEKHADDFERLVRGVLHLL</sequence>
<protein>
    <recommendedName>
        <fullName evidence="4">purine-nucleoside phosphorylase</fullName>
        <ecNumber evidence="4">2.4.2.1</ecNumber>
    </recommendedName>
    <alternativeName>
        <fullName evidence="7">Inosine-guanosine phosphorylase</fullName>
    </alternativeName>
</protein>
<evidence type="ECO:0000256" key="7">
    <source>
        <dbReference type="ARBA" id="ARBA00031036"/>
    </source>
</evidence>
<evidence type="ECO:0000313" key="10">
    <source>
        <dbReference type="EMBL" id="SEB55412.1"/>
    </source>
</evidence>
<comment type="pathway">
    <text evidence="2">Purine metabolism; purine nucleoside salvage.</text>
</comment>
<dbReference type="NCBIfam" id="NF006054">
    <property type="entry name" value="PRK08202.1"/>
    <property type="match status" value="1"/>
</dbReference>
<evidence type="ECO:0000259" key="9">
    <source>
        <dbReference type="Pfam" id="PF01048"/>
    </source>
</evidence>